<proteinExistence type="predicted"/>
<protein>
    <recommendedName>
        <fullName evidence="3">Phage portal protein</fullName>
    </recommendedName>
</protein>
<accession>A0A0F9AB75</accession>
<dbReference type="InterPro" id="IPR006429">
    <property type="entry name" value="Phage_lambda_portal"/>
</dbReference>
<reference evidence="2" key="1">
    <citation type="journal article" date="2015" name="Nature">
        <title>Complex archaea that bridge the gap between prokaryotes and eukaryotes.</title>
        <authorList>
            <person name="Spang A."/>
            <person name="Saw J.H."/>
            <person name="Jorgensen S.L."/>
            <person name="Zaremba-Niedzwiedzka K."/>
            <person name="Martijn J."/>
            <person name="Lind A.E."/>
            <person name="van Eijk R."/>
            <person name="Schleper C."/>
            <person name="Guy L."/>
            <person name="Ettema T.J."/>
        </authorList>
    </citation>
    <scope>NUCLEOTIDE SEQUENCE</scope>
</reference>
<dbReference type="GO" id="GO:0005198">
    <property type="term" value="F:structural molecule activity"/>
    <property type="evidence" value="ECO:0007669"/>
    <property type="project" value="InterPro"/>
</dbReference>
<organism evidence="2">
    <name type="scientific">marine sediment metagenome</name>
    <dbReference type="NCBI Taxonomy" id="412755"/>
    <lineage>
        <taxon>unclassified sequences</taxon>
        <taxon>metagenomes</taxon>
        <taxon>ecological metagenomes</taxon>
    </lineage>
</organism>
<sequence>ELMATVISALLTVFVKTEDAAGLASLPAGRTAGTPSSTTENEEIKLGAGTIIDLRPGEDVETVSMNRPNTAFEPFVQAVLRQVGVALGLPFEVLVKHFTASFSAARAALLEAWRFFRARRAFLATSFCMPVYEVWMREAVATGRVQAPGFFVDAALRSAYLQAEWIGDSPGAIDPTKEVTAAEKRLEIGVSTLSDETLALTGGVWEDKHRQQVKERRARERDGLLPAPGAGSAPPPVEEPPQGLEKPDNE</sequence>
<dbReference type="AlphaFoldDB" id="A0A0F9AB75"/>
<evidence type="ECO:0008006" key="3">
    <source>
        <dbReference type="Google" id="ProtNLM"/>
    </source>
</evidence>
<evidence type="ECO:0000256" key="1">
    <source>
        <dbReference type="SAM" id="MobiDB-lite"/>
    </source>
</evidence>
<feature type="compositionally biased region" description="Basic and acidic residues" evidence="1">
    <location>
        <begin position="205"/>
        <end position="223"/>
    </location>
</feature>
<dbReference type="GO" id="GO:0019068">
    <property type="term" value="P:virion assembly"/>
    <property type="evidence" value="ECO:0007669"/>
    <property type="project" value="InterPro"/>
</dbReference>
<feature type="non-terminal residue" evidence="2">
    <location>
        <position position="1"/>
    </location>
</feature>
<name>A0A0F9AB75_9ZZZZ</name>
<evidence type="ECO:0000313" key="2">
    <source>
        <dbReference type="EMBL" id="KKK95490.1"/>
    </source>
</evidence>
<dbReference type="Pfam" id="PF05136">
    <property type="entry name" value="Phage_portal_2"/>
    <property type="match status" value="1"/>
</dbReference>
<gene>
    <name evidence="2" type="ORF">LCGC14_2672300</name>
</gene>
<dbReference type="EMBL" id="LAZR01046892">
    <property type="protein sequence ID" value="KKK95490.1"/>
    <property type="molecule type" value="Genomic_DNA"/>
</dbReference>
<feature type="region of interest" description="Disordered" evidence="1">
    <location>
        <begin position="205"/>
        <end position="250"/>
    </location>
</feature>
<comment type="caution">
    <text evidence="2">The sequence shown here is derived from an EMBL/GenBank/DDBJ whole genome shotgun (WGS) entry which is preliminary data.</text>
</comment>